<evidence type="ECO:0000259" key="7">
    <source>
        <dbReference type="Pfam" id="PF04998"/>
    </source>
</evidence>
<evidence type="ECO:0000256" key="4">
    <source>
        <dbReference type="ARBA" id="ARBA00022695"/>
    </source>
</evidence>
<accession>X0TU71</accession>
<keyword evidence="4" id="KW-0548">Nucleotidyltransferase</keyword>
<dbReference type="Gene3D" id="1.10.1790.20">
    <property type="match status" value="1"/>
</dbReference>
<keyword evidence="2" id="KW-0240">DNA-directed RNA polymerase</keyword>
<keyword evidence="3" id="KW-0808">Transferase</keyword>
<dbReference type="Gene3D" id="2.40.50.100">
    <property type="match status" value="3"/>
</dbReference>
<dbReference type="Pfam" id="PF04998">
    <property type="entry name" value="RNA_pol_Rpb1_5"/>
    <property type="match status" value="1"/>
</dbReference>
<proteinExistence type="predicted"/>
<protein>
    <recommendedName>
        <fullName evidence="1">DNA-directed RNA polymerase</fullName>
        <ecNumber evidence="1">2.7.7.6</ecNumber>
    </recommendedName>
</protein>
<dbReference type="GO" id="GO:0006351">
    <property type="term" value="P:DNA-templated transcription"/>
    <property type="evidence" value="ECO:0007669"/>
    <property type="project" value="InterPro"/>
</dbReference>
<dbReference type="EMBL" id="BARS01017339">
    <property type="protein sequence ID" value="GAF96774.1"/>
    <property type="molecule type" value="Genomic_DNA"/>
</dbReference>
<evidence type="ECO:0000256" key="1">
    <source>
        <dbReference type="ARBA" id="ARBA00012418"/>
    </source>
</evidence>
<evidence type="ECO:0000256" key="6">
    <source>
        <dbReference type="ARBA" id="ARBA00048552"/>
    </source>
</evidence>
<name>X0TU71_9ZZZZ</name>
<feature type="non-terminal residue" evidence="8">
    <location>
        <position position="1"/>
    </location>
</feature>
<feature type="domain" description="RNA polymerase Rpb1" evidence="7">
    <location>
        <begin position="4"/>
        <end position="278"/>
    </location>
</feature>
<evidence type="ECO:0000256" key="3">
    <source>
        <dbReference type="ARBA" id="ARBA00022679"/>
    </source>
</evidence>
<comment type="catalytic activity">
    <reaction evidence="6">
        <text>RNA(n) + a ribonucleoside 5'-triphosphate = RNA(n+1) + diphosphate</text>
        <dbReference type="Rhea" id="RHEA:21248"/>
        <dbReference type="Rhea" id="RHEA-COMP:14527"/>
        <dbReference type="Rhea" id="RHEA-COMP:17342"/>
        <dbReference type="ChEBI" id="CHEBI:33019"/>
        <dbReference type="ChEBI" id="CHEBI:61557"/>
        <dbReference type="ChEBI" id="CHEBI:140395"/>
        <dbReference type="EC" id="2.7.7.6"/>
    </reaction>
</comment>
<feature type="non-terminal residue" evidence="8">
    <location>
        <position position="278"/>
    </location>
</feature>
<gene>
    <name evidence="8" type="ORF">S01H1_28374</name>
</gene>
<dbReference type="EC" id="2.7.7.6" evidence="1"/>
<dbReference type="InterPro" id="IPR007081">
    <property type="entry name" value="RNA_pol_Rpb1_5"/>
</dbReference>
<keyword evidence="5" id="KW-0804">Transcription</keyword>
<evidence type="ECO:0000256" key="2">
    <source>
        <dbReference type="ARBA" id="ARBA00022478"/>
    </source>
</evidence>
<sequence>LVLSRNGQLVICDDSGRELERYSIPQGAVIAAPEGKIIDKGKLIVRWNPYISPIISELGGQVKFEDIIEDKTVKKELDITTGLYDRVIIDHKGEYHPQIVVLNERKEVLAIYTIPVGAHIVVKDTQKIHAGTLLAKTPRKISKTTDITGGLPRIAELFEARRPKEPTIISEIDGSVEFGATKKGQRKIVVTSSSGMKKEYNIPHGKHLNIYKGDRVSSGQKLVDGPIVPQDILRVLGDKKLQEYLVNEIQEVYRLQGVKINDKHIEVIVRQMLKKVSI</sequence>
<reference evidence="8" key="1">
    <citation type="journal article" date="2014" name="Front. Microbiol.">
        <title>High frequency of phylogenetically diverse reductive dehalogenase-homologous genes in deep subseafloor sedimentary metagenomes.</title>
        <authorList>
            <person name="Kawai M."/>
            <person name="Futagami T."/>
            <person name="Toyoda A."/>
            <person name="Takaki Y."/>
            <person name="Nishi S."/>
            <person name="Hori S."/>
            <person name="Arai W."/>
            <person name="Tsubouchi T."/>
            <person name="Morono Y."/>
            <person name="Uchiyama I."/>
            <person name="Ito T."/>
            <person name="Fujiyama A."/>
            <person name="Inagaki F."/>
            <person name="Takami H."/>
        </authorList>
    </citation>
    <scope>NUCLEOTIDE SEQUENCE</scope>
    <source>
        <strain evidence="8">Expedition CK06-06</strain>
    </source>
</reference>
<dbReference type="PANTHER" id="PTHR19376">
    <property type="entry name" value="DNA-DIRECTED RNA POLYMERASE"/>
    <property type="match status" value="1"/>
</dbReference>
<dbReference type="InterPro" id="IPR045867">
    <property type="entry name" value="DNA-dir_RpoC_beta_prime"/>
</dbReference>
<dbReference type="PANTHER" id="PTHR19376:SF54">
    <property type="entry name" value="DNA-DIRECTED RNA POLYMERASE SUBUNIT BETA"/>
    <property type="match status" value="1"/>
</dbReference>
<evidence type="ECO:0000313" key="8">
    <source>
        <dbReference type="EMBL" id="GAF96774.1"/>
    </source>
</evidence>
<organism evidence="8">
    <name type="scientific">marine sediment metagenome</name>
    <dbReference type="NCBI Taxonomy" id="412755"/>
    <lineage>
        <taxon>unclassified sequences</taxon>
        <taxon>metagenomes</taxon>
        <taxon>ecological metagenomes</taxon>
    </lineage>
</organism>
<dbReference type="GO" id="GO:0000428">
    <property type="term" value="C:DNA-directed RNA polymerase complex"/>
    <property type="evidence" value="ECO:0007669"/>
    <property type="project" value="UniProtKB-KW"/>
</dbReference>
<dbReference type="GO" id="GO:0003899">
    <property type="term" value="F:DNA-directed RNA polymerase activity"/>
    <property type="evidence" value="ECO:0007669"/>
    <property type="project" value="UniProtKB-EC"/>
</dbReference>
<evidence type="ECO:0000256" key="5">
    <source>
        <dbReference type="ARBA" id="ARBA00023163"/>
    </source>
</evidence>
<dbReference type="SUPFAM" id="SSF64484">
    <property type="entry name" value="beta and beta-prime subunits of DNA dependent RNA-polymerase"/>
    <property type="match status" value="1"/>
</dbReference>
<comment type="caution">
    <text evidence="8">The sequence shown here is derived from an EMBL/GenBank/DDBJ whole genome shotgun (WGS) entry which is preliminary data.</text>
</comment>
<dbReference type="GO" id="GO:0003677">
    <property type="term" value="F:DNA binding"/>
    <property type="evidence" value="ECO:0007669"/>
    <property type="project" value="InterPro"/>
</dbReference>
<dbReference type="AlphaFoldDB" id="X0TU71"/>